<keyword evidence="1" id="KW-0732">Signal</keyword>
<feature type="chain" id="PRO_5045941580" evidence="1">
    <location>
        <begin position="20"/>
        <end position="272"/>
    </location>
</feature>
<organism evidence="2 3">
    <name type="scientific">Somion occarium</name>
    <dbReference type="NCBI Taxonomy" id="3059160"/>
    <lineage>
        <taxon>Eukaryota</taxon>
        <taxon>Fungi</taxon>
        <taxon>Dikarya</taxon>
        <taxon>Basidiomycota</taxon>
        <taxon>Agaricomycotina</taxon>
        <taxon>Agaricomycetes</taxon>
        <taxon>Polyporales</taxon>
        <taxon>Cerrenaceae</taxon>
        <taxon>Somion</taxon>
    </lineage>
</organism>
<accession>A0ABP1E447</accession>
<evidence type="ECO:0000313" key="2">
    <source>
        <dbReference type="EMBL" id="CAL1714830.1"/>
    </source>
</evidence>
<evidence type="ECO:0000313" key="3">
    <source>
        <dbReference type="Proteomes" id="UP001497453"/>
    </source>
</evidence>
<dbReference type="EMBL" id="OZ037951">
    <property type="protein sequence ID" value="CAL1714830.1"/>
    <property type="molecule type" value="Genomic_DNA"/>
</dbReference>
<reference evidence="3" key="1">
    <citation type="submission" date="2024-04" db="EMBL/GenBank/DDBJ databases">
        <authorList>
            <person name="Shaw F."/>
            <person name="Minotto A."/>
        </authorList>
    </citation>
    <scope>NUCLEOTIDE SEQUENCE [LARGE SCALE GENOMIC DNA]</scope>
</reference>
<name>A0ABP1E447_9APHY</name>
<proteinExistence type="predicted"/>
<evidence type="ECO:0000256" key="1">
    <source>
        <dbReference type="SAM" id="SignalP"/>
    </source>
</evidence>
<keyword evidence="3" id="KW-1185">Reference proteome</keyword>
<protein>
    <submittedName>
        <fullName evidence="2">Uncharacterized protein</fullName>
    </submittedName>
</protein>
<feature type="signal peptide" evidence="1">
    <location>
        <begin position="1"/>
        <end position="19"/>
    </location>
</feature>
<dbReference type="Proteomes" id="UP001497453">
    <property type="component" value="Chromosome 8"/>
</dbReference>
<gene>
    <name evidence="2" type="ORF">GFSPODELE1_LOCUS9942</name>
</gene>
<sequence length="272" mass="29834">MKWTSALFIVVALTSMSSAALMPDWLDQFFMSLAPAAKDDRCSSQKNPNGTGKCSPCVALQDKGKYICAFDRNTLDCVSRPSGKLPDNLVGNENAAQCTTLQQISMETPRFTSTELQRARTGWNRMETHVLDGEPNDPKAGRHLFTSWRLKNNDQGNCDDDTNLCAFNGGLKTVWNDCQAARYTRKDVQDICTGSILFNIRHNRMASSRNSVIKSKSGKSLCIEHLVTASNTPSCFPIGFHYTTAPVDSSRACTPAQQGQGPVRLVPQGQGC</sequence>